<accession>A0ABQ0FJM9</accession>
<dbReference type="Proteomes" id="UP001623349">
    <property type="component" value="Unassembled WGS sequence"/>
</dbReference>
<feature type="domain" description="UPAR/Ly6" evidence="3">
    <location>
        <begin position="46"/>
        <end position="140"/>
    </location>
</feature>
<proteinExistence type="predicted"/>
<evidence type="ECO:0000256" key="2">
    <source>
        <dbReference type="SAM" id="SignalP"/>
    </source>
</evidence>
<comment type="caution">
    <text evidence="4">The sequence shown here is derived from an EMBL/GenBank/DDBJ whole genome shotgun (WGS) entry which is preliminary data.</text>
</comment>
<feature type="signal peptide" evidence="2">
    <location>
        <begin position="1"/>
        <end position="18"/>
    </location>
</feature>
<name>A0ABQ0FJM9_APOSI</name>
<keyword evidence="1 2" id="KW-0732">Signal</keyword>
<evidence type="ECO:0000313" key="4">
    <source>
        <dbReference type="EMBL" id="GAB1299454.1"/>
    </source>
</evidence>
<evidence type="ECO:0000313" key="5">
    <source>
        <dbReference type="Proteomes" id="UP001623349"/>
    </source>
</evidence>
<dbReference type="SUPFAM" id="SSF57302">
    <property type="entry name" value="Snake toxin-like"/>
    <property type="match status" value="1"/>
</dbReference>
<dbReference type="InterPro" id="IPR052874">
    <property type="entry name" value="Sperm-ZP_regulatory"/>
</dbReference>
<protein>
    <submittedName>
        <fullName evidence="4">Glycosylphosphatidylinositol-anchored molecule-like</fullName>
    </submittedName>
</protein>
<gene>
    <name evidence="4" type="ORF">APTSU1_001469000</name>
</gene>
<reference evidence="4 5" key="1">
    <citation type="submission" date="2024-08" db="EMBL/GenBank/DDBJ databases">
        <title>The draft genome of Apodemus speciosus.</title>
        <authorList>
            <person name="Nabeshima K."/>
            <person name="Suzuki S."/>
            <person name="Onuma M."/>
        </authorList>
    </citation>
    <scope>NUCLEOTIDE SEQUENCE [LARGE SCALE GENOMIC DNA]</scope>
    <source>
        <strain evidence="4">IB14-021</strain>
    </source>
</reference>
<dbReference type="Gene3D" id="2.10.60.10">
    <property type="entry name" value="CD59"/>
    <property type="match status" value="1"/>
</dbReference>
<dbReference type="InterPro" id="IPR045860">
    <property type="entry name" value="Snake_toxin-like_sf"/>
</dbReference>
<dbReference type="PANTHER" id="PTHR15049">
    <property type="entry name" value="GLYCOSYL-PHOSPHATIDYLINOSITOL-ANCHORED MOLECULE-LIKE PROTEIN-RELATED"/>
    <property type="match status" value="1"/>
</dbReference>
<dbReference type="SMART" id="SM00134">
    <property type="entry name" value="LU"/>
    <property type="match status" value="1"/>
</dbReference>
<evidence type="ECO:0000259" key="3">
    <source>
        <dbReference type="SMART" id="SM00134"/>
    </source>
</evidence>
<feature type="chain" id="PRO_5047046245" evidence="2">
    <location>
        <begin position="19"/>
        <end position="175"/>
    </location>
</feature>
<evidence type="ECO:0000256" key="1">
    <source>
        <dbReference type="ARBA" id="ARBA00022729"/>
    </source>
</evidence>
<keyword evidence="5" id="KW-1185">Reference proteome</keyword>
<organism evidence="4 5">
    <name type="scientific">Apodemus speciosus</name>
    <name type="common">Large Japanese field mouse</name>
    <dbReference type="NCBI Taxonomy" id="105296"/>
    <lineage>
        <taxon>Eukaryota</taxon>
        <taxon>Metazoa</taxon>
        <taxon>Chordata</taxon>
        <taxon>Craniata</taxon>
        <taxon>Vertebrata</taxon>
        <taxon>Euteleostomi</taxon>
        <taxon>Mammalia</taxon>
        <taxon>Eutheria</taxon>
        <taxon>Euarchontoglires</taxon>
        <taxon>Glires</taxon>
        <taxon>Rodentia</taxon>
        <taxon>Myomorpha</taxon>
        <taxon>Muroidea</taxon>
        <taxon>Muridae</taxon>
        <taxon>Murinae</taxon>
        <taxon>Apodemus</taxon>
    </lineage>
</organism>
<sequence>MMLPFFLLILLGLPWVDSTAYNASVLANTTSALDDGLEARQWVPRQRCSRCSVINTFACPGYHECPLDIRRCLTISVRVSLRTLFVYKDCTVDCSFVYKEHVPPPLPRLLTDVKGFYFVLCCGAVLCNEGGPNNIERDLITDVLIEEDEIARAVRLGRFNLLLCLALILSSSILT</sequence>
<dbReference type="InterPro" id="IPR016054">
    <property type="entry name" value="LY6_UPA_recep-like"/>
</dbReference>
<dbReference type="EMBL" id="BAAFST010000015">
    <property type="protein sequence ID" value="GAB1299454.1"/>
    <property type="molecule type" value="Genomic_DNA"/>
</dbReference>
<dbReference type="PANTHER" id="PTHR15049:SF2">
    <property type="entry name" value="GLYCOSYL-PHOSPHATIDYLINOSITOL-ANCHORED MOLECULE-LIKE PROTEIN"/>
    <property type="match status" value="1"/>
</dbReference>